<dbReference type="EMBL" id="CP045484">
    <property type="protein sequence ID" value="QGR16239.1"/>
    <property type="molecule type" value="Genomic_DNA"/>
</dbReference>
<protein>
    <submittedName>
        <fullName evidence="3">Metallophosphoesterase</fullName>
    </submittedName>
    <submittedName>
        <fullName evidence="2">Putative phosphodiesterase</fullName>
    </submittedName>
</protein>
<dbReference type="Proteomes" id="UP000427373">
    <property type="component" value="Chromosome"/>
</dbReference>
<accession>A0A650CEN8</accession>
<keyword evidence="4" id="KW-1185">Reference proteome</keyword>
<evidence type="ECO:0000313" key="3">
    <source>
        <dbReference type="EMBL" id="QGR16239.1"/>
    </source>
</evidence>
<dbReference type="CDD" id="cd00838">
    <property type="entry name" value="MPP_superfamily"/>
    <property type="match status" value="1"/>
</dbReference>
<name>A0A650CEN8_SULOH</name>
<dbReference type="GO" id="GO:0016787">
    <property type="term" value="F:hydrolase activity"/>
    <property type="evidence" value="ECO:0007669"/>
    <property type="project" value="InterPro"/>
</dbReference>
<proteinExistence type="predicted"/>
<reference evidence="3 4" key="1">
    <citation type="submission" date="2019-10" db="EMBL/GenBank/DDBJ databases">
        <title>Genome Sequences from Six Type Strain Members of the Archaeal Family Sulfolobaceae: Acidianus ambivalens, Acidianus infernus, Metallosphaera prunae, Stygiolobus azoricus, Sulfolobus metallicus, and Sulfurisphaera ohwakuensis.</title>
        <authorList>
            <person name="Counts J.A."/>
            <person name="Kelly R.M."/>
        </authorList>
    </citation>
    <scope>NUCLEOTIDE SEQUENCE [LARGE SCALE GENOMIC DNA]</scope>
    <source>
        <strain evidence="3 4">TA-1</strain>
    </source>
</reference>
<dbReference type="OrthoDB" id="15074at2157"/>
<evidence type="ECO:0000259" key="1">
    <source>
        <dbReference type="Pfam" id="PF00149"/>
    </source>
</evidence>
<evidence type="ECO:0000313" key="4">
    <source>
        <dbReference type="Proteomes" id="UP000427373"/>
    </source>
</evidence>
<dbReference type="KEGG" id="soh:D1869_02775"/>
<dbReference type="EMBL" id="JACHFY010000002">
    <property type="protein sequence ID" value="MBB5252824.1"/>
    <property type="molecule type" value="Genomic_DNA"/>
</dbReference>
<dbReference type="InterPro" id="IPR029052">
    <property type="entry name" value="Metallo-depent_PP-like"/>
</dbReference>
<dbReference type="RefSeq" id="WP_156013810.1">
    <property type="nucleotide sequence ID" value="NZ_CP045484.1"/>
</dbReference>
<evidence type="ECO:0000313" key="2">
    <source>
        <dbReference type="EMBL" id="MBB5252824.1"/>
    </source>
</evidence>
<feature type="domain" description="Calcineurin-like phosphoesterase" evidence="1">
    <location>
        <begin position="1"/>
        <end position="190"/>
    </location>
</feature>
<sequence>MLIASTSDIHSPKYLTQFFMAYNNIRNVKIDLFLLAGDLVNEGEYNHFYPIYDVLKKYTTVAVFGNEDFTEKREYYRKYFDKIIWLEDEVTKLDINGKKVTIVGSEGVLEEPTKWQKLNGFDEEFYRKRKEKIFKMLCEEGDLKILLTHYASSFSTVVGERKSAYPQLGDRIIEEAECLPHIAIHGHAHYAKITFSVVRNVRVYNVALPANKKIVLIQTF</sequence>
<dbReference type="PANTHER" id="PTHR31302">
    <property type="entry name" value="TRANSMEMBRANE PROTEIN WITH METALLOPHOSPHOESTERASE DOMAIN-RELATED"/>
    <property type="match status" value="1"/>
</dbReference>
<dbReference type="SUPFAM" id="SSF56300">
    <property type="entry name" value="Metallo-dependent phosphatases"/>
    <property type="match status" value="1"/>
</dbReference>
<dbReference type="Gene3D" id="3.60.21.10">
    <property type="match status" value="1"/>
</dbReference>
<dbReference type="GeneID" id="42800136"/>
<gene>
    <name evidence="3" type="ORF">D1869_02775</name>
    <name evidence="2" type="ORF">HNQ62_000557</name>
</gene>
<evidence type="ECO:0000313" key="5">
    <source>
        <dbReference type="Proteomes" id="UP000582213"/>
    </source>
</evidence>
<dbReference type="Pfam" id="PF00149">
    <property type="entry name" value="Metallophos"/>
    <property type="match status" value="1"/>
</dbReference>
<dbReference type="AlphaFoldDB" id="A0A650CEN8"/>
<dbReference type="InterPro" id="IPR051158">
    <property type="entry name" value="Metallophosphoesterase_sf"/>
</dbReference>
<dbReference type="Proteomes" id="UP000582213">
    <property type="component" value="Unassembled WGS sequence"/>
</dbReference>
<dbReference type="PANTHER" id="PTHR31302:SF0">
    <property type="entry name" value="TRANSMEMBRANE PROTEIN WITH METALLOPHOSPHOESTERASE DOMAIN"/>
    <property type="match status" value="1"/>
</dbReference>
<reference evidence="2 5" key="2">
    <citation type="submission" date="2020-08" db="EMBL/GenBank/DDBJ databases">
        <title>Genomic Encyclopedia of Type Strains, Phase IV (KMG-IV): sequencing the most valuable type-strain genomes for metagenomic binning, comparative biology and taxonomic classification.</title>
        <authorList>
            <person name="Goeker M."/>
        </authorList>
    </citation>
    <scope>NUCLEOTIDE SEQUENCE [LARGE SCALE GENOMIC DNA]</scope>
    <source>
        <strain evidence="2 5">DSM 12421</strain>
    </source>
</reference>
<dbReference type="PIRSF" id="PIRSF008292">
    <property type="entry name" value="UCP008292"/>
    <property type="match status" value="1"/>
</dbReference>
<dbReference type="InterPro" id="IPR016538">
    <property type="entry name" value="UCP008292"/>
</dbReference>
<organism evidence="3 4">
    <name type="scientific">Sulfurisphaera ohwakuensis</name>
    <dbReference type="NCBI Taxonomy" id="69656"/>
    <lineage>
        <taxon>Archaea</taxon>
        <taxon>Thermoproteota</taxon>
        <taxon>Thermoprotei</taxon>
        <taxon>Sulfolobales</taxon>
        <taxon>Sulfolobaceae</taxon>
        <taxon>Sulfurisphaera</taxon>
    </lineage>
</organism>
<dbReference type="InterPro" id="IPR004843">
    <property type="entry name" value="Calcineurin-like_PHP"/>
</dbReference>